<evidence type="ECO:0000313" key="3">
    <source>
        <dbReference type="Proteomes" id="UP000722485"/>
    </source>
</evidence>
<sequence length="516" mass="57811">MGSKQQSPCSSEKVEAPTKPDPVARNDKSMSPPKDLGNGYQEQHLISVNVPKFSNRLQENGHVPASNVSPPERSHSPEASDRALLSPKDRAGKHQSVSSTPERTDPIVSSSISNSHQASQTREDNDLEDEGVEVSPIIPASVSTPEPMSNGQSPSKIPWANSPSPISQAQSFASPNTTDSGEMSDDEIDDEDEEPLIRSRLGKRRFTTMDHDDTRSTLEPSLEPECNNSQSPQVLAQESDDDVPMDLESPTISPQHRRDGDAHNSGTSNSSHIECPVVSTVITRSRVRSEARRAKKLAEFDSKAFDALIYQQTGSTSPSGVSVPTRSPKKVMMMKEDDRLALHVNPAIHGMHNRSEEWYQKKAKEIESRGGRKAWFGKVLERQRFVRSAEAEAEKEHQRVLRTGAMPPRRDPQPWMYKKPLDFGDIPEKDLPEDVKKNKAWLKACAWHRETNNQSRQRHVHVRRIAKEAKQHANVQRTAKEAKRHALVQGATEETNRFYMDALKSHDMYGKEQSRN</sequence>
<organism evidence="2 3">
    <name type="scientific">Cylindrodendrum hubeiense</name>
    <dbReference type="NCBI Taxonomy" id="595255"/>
    <lineage>
        <taxon>Eukaryota</taxon>
        <taxon>Fungi</taxon>
        <taxon>Dikarya</taxon>
        <taxon>Ascomycota</taxon>
        <taxon>Pezizomycotina</taxon>
        <taxon>Sordariomycetes</taxon>
        <taxon>Hypocreomycetidae</taxon>
        <taxon>Hypocreales</taxon>
        <taxon>Nectriaceae</taxon>
        <taxon>Cylindrodendrum</taxon>
    </lineage>
</organism>
<evidence type="ECO:0000313" key="2">
    <source>
        <dbReference type="EMBL" id="KAF7550993.1"/>
    </source>
</evidence>
<feature type="compositionally biased region" description="Basic and acidic residues" evidence="1">
    <location>
        <begin position="207"/>
        <end position="216"/>
    </location>
</feature>
<feature type="compositionally biased region" description="Polar residues" evidence="1">
    <location>
        <begin position="141"/>
        <end position="181"/>
    </location>
</feature>
<feature type="compositionally biased region" description="Basic and acidic residues" evidence="1">
    <location>
        <begin position="12"/>
        <end position="28"/>
    </location>
</feature>
<comment type="caution">
    <text evidence="2">The sequence shown here is derived from an EMBL/GenBank/DDBJ whole genome shotgun (WGS) entry which is preliminary data.</text>
</comment>
<feature type="compositionally biased region" description="Polar residues" evidence="1">
    <location>
        <begin position="1"/>
        <end position="10"/>
    </location>
</feature>
<keyword evidence="3" id="KW-1185">Reference proteome</keyword>
<gene>
    <name evidence="2" type="ORF">G7Z17_g5325</name>
</gene>
<dbReference type="OrthoDB" id="3550599at2759"/>
<dbReference type="AlphaFoldDB" id="A0A9P5HC90"/>
<feature type="region of interest" description="Disordered" evidence="1">
    <location>
        <begin position="1"/>
        <end position="275"/>
    </location>
</feature>
<reference evidence="2" key="1">
    <citation type="submission" date="2020-03" db="EMBL/GenBank/DDBJ databases">
        <title>Draft Genome Sequence of Cylindrodendrum hubeiense.</title>
        <authorList>
            <person name="Buettner E."/>
            <person name="Kellner H."/>
        </authorList>
    </citation>
    <scope>NUCLEOTIDE SEQUENCE</scope>
    <source>
        <strain evidence="2">IHI 201604</strain>
    </source>
</reference>
<dbReference type="Proteomes" id="UP000722485">
    <property type="component" value="Unassembled WGS sequence"/>
</dbReference>
<proteinExistence type="predicted"/>
<feature type="compositionally biased region" description="Low complexity" evidence="1">
    <location>
        <begin position="109"/>
        <end position="119"/>
    </location>
</feature>
<accession>A0A9P5HC90</accession>
<protein>
    <submittedName>
        <fullName evidence="2">Uncharacterized protein</fullName>
    </submittedName>
</protein>
<feature type="compositionally biased region" description="Basic and acidic residues" evidence="1">
    <location>
        <begin position="72"/>
        <end position="92"/>
    </location>
</feature>
<dbReference type="EMBL" id="JAANBB010000087">
    <property type="protein sequence ID" value="KAF7550993.1"/>
    <property type="molecule type" value="Genomic_DNA"/>
</dbReference>
<feature type="compositionally biased region" description="Acidic residues" evidence="1">
    <location>
        <begin position="182"/>
        <end position="194"/>
    </location>
</feature>
<evidence type="ECO:0000256" key="1">
    <source>
        <dbReference type="SAM" id="MobiDB-lite"/>
    </source>
</evidence>
<name>A0A9P5HC90_9HYPO</name>
<feature type="compositionally biased region" description="Polar residues" evidence="1">
    <location>
        <begin position="226"/>
        <end position="236"/>
    </location>
</feature>
<feature type="region of interest" description="Disordered" evidence="1">
    <location>
        <begin position="469"/>
        <end position="489"/>
    </location>
</feature>